<reference evidence="3" key="1">
    <citation type="journal article" date="2021" name="bioRxiv">
        <title>Whole Genome Assembly and Annotation of Northern Wild Rice, Zizania palustris L., Supports a Whole Genome Duplication in the Zizania Genus.</title>
        <authorList>
            <person name="Haas M."/>
            <person name="Kono T."/>
            <person name="Macchietto M."/>
            <person name="Millas R."/>
            <person name="McGilp L."/>
            <person name="Shao M."/>
            <person name="Duquette J."/>
            <person name="Hirsch C.N."/>
            <person name="Kimball J."/>
        </authorList>
    </citation>
    <scope>NUCLEOTIDE SEQUENCE</scope>
    <source>
        <tissue evidence="3">Fresh leaf tissue</tissue>
    </source>
</reference>
<name>A0A8J5R996_ZIZPA</name>
<comment type="caution">
    <text evidence="3">The sequence shown here is derived from an EMBL/GenBank/DDBJ whole genome shotgun (WGS) entry which is preliminary data.</text>
</comment>
<feature type="transmembrane region" description="Helical" evidence="2">
    <location>
        <begin position="34"/>
        <end position="53"/>
    </location>
</feature>
<sequence>MLPLMNMQAAAEKRSGGGGGGGGGKRRRQLMAKVSISILVMSLPVMYVSFLHIPPATLFRDTTFWFLMSNSIIIFIAADSGMLFFRSSSSSSSVVYDDRRPFLVSGELMPMTVVKNQQEDMVGCDCDDLGDMDTTKDVVVSHALVAKGEGDDDAVNPETTMMLIPYAGSVAYVDAGESVAVEHVDGAMVPGATTPRLTASKSALADKDRERTARRRNRRSRSYSHALVPVTVPVQDKSVVVMEEKLRRTATDGRRPPPPPEETTEYSHLSDEELNRRVEEFITKFNMEMRLQLEIEGTSFSCLN</sequence>
<accession>A0A8J5R996</accession>
<dbReference type="AlphaFoldDB" id="A0A8J5R996"/>
<reference evidence="3" key="2">
    <citation type="submission" date="2021-02" db="EMBL/GenBank/DDBJ databases">
        <authorList>
            <person name="Kimball J.A."/>
            <person name="Haas M.W."/>
            <person name="Macchietto M."/>
            <person name="Kono T."/>
            <person name="Duquette J."/>
            <person name="Shao M."/>
        </authorList>
    </citation>
    <scope>NUCLEOTIDE SEQUENCE</scope>
    <source>
        <tissue evidence="3">Fresh leaf tissue</tissue>
    </source>
</reference>
<organism evidence="3 4">
    <name type="scientific">Zizania palustris</name>
    <name type="common">Northern wild rice</name>
    <dbReference type="NCBI Taxonomy" id="103762"/>
    <lineage>
        <taxon>Eukaryota</taxon>
        <taxon>Viridiplantae</taxon>
        <taxon>Streptophyta</taxon>
        <taxon>Embryophyta</taxon>
        <taxon>Tracheophyta</taxon>
        <taxon>Spermatophyta</taxon>
        <taxon>Magnoliopsida</taxon>
        <taxon>Liliopsida</taxon>
        <taxon>Poales</taxon>
        <taxon>Poaceae</taxon>
        <taxon>BOP clade</taxon>
        <taxon>Oryzoideae</taxon>
        <taxon>Oryzeae</taxon>
        <taxon>Zizaniinae</taxon>
        <taxon>Zizania</taxon>
    </lineage>
</organism>
<keyword evidence="2" id="KW-0472">Membrane</keyword>
<keyword evidence="2" id="KW-0812">Transmembrane</keyword>
<evidence type="ECO:0000313" key="4">
    <source>
        <dbReference type="Proteomes" id="UP000729402"/>
    </source>
</evidence>
<dbReference type="Pfam" id="PF05553">
    <property type="entry name" value="DUF761"/>
    <property type="match status" value="1"/>
</dbReference>
<evidence type="ECO:0000313" key="3">
    <source>
        <dbReference type="EMBL" id="KAG8049286.1"/>
    </source>
</evidence>
<gene>
    <name evidence="3" type="ORF">GUJ93_ZPchr0009g1535</name>
</gene>
<evidence type="ECO:0008006" key="5">
    <source>
        <dbReference type="Google" id="ProtNLM"/>
    </source>
</evidence>
<dbReference type="OrthoDB" id="680761at2759"/>
<protein>
    <recommendedName>
        <fullName evidence="5">DUF4408 domain-containing protein</fullName>
    </recommendedName>
</protein>
<dbReference type="InterPro" id="IPR008480">
    <property type="entry name" value="DUF761_pln"/>
</dbReference>
<dbReference type="PANTHER" id="PTHR35997">
    <property type="entry name" value="COTTON FIBER PROTEIN-RELATED"/>
    <property type="match status" value="1"/>
</dbReference>
<feature type="transmembrane region" description="Helical" evidence="2">
    <location>
        <begin position="65"/>
        <end position="85"/>
    </location>
</feature>
<evidence type="ECO:0000256" key="1">
    <source>
        <dbReference type="SAM" id="MobiDB-lite"/>
    </source>
</evidence>
<proteinExistence type="predicted"/>
<evidence type="ECO:0000256" key="2">
    <source>
        <dbReference type="SAM" id="Phobius"/>
    </source>
</evidence>
<keyword evidence="4" id="KW-1185">Reference proteome</keyword>
<feature type="compositionally biased region" description="Basic and acidic residues" evidence="1">
    <location>
        <begin position="246"/>
        <end position="255"/>
    </location>
</feature>
<feature type="region of interest" description="Disordered" evidence="1">
    <location>
        <begin position="246"/>
        <end position="269"/>
    </location>
</feature>
<feature type="region of interest" description="Disordered" evidence="1">
    <location>
        <begin position="190"/>
        <end position="224"/>
    </location>
</feature>
<dbReference type="EMBL" id="JAAALK010000289">
    <property type="protein sequence ID" value="KAG8049286.1"/>
    <property type="molecule type" value="Genomic_DNA"/>
</dbReference>
<feature type="compositionally biased region" description="Basic residues" evidence="1">
    <location>
        <begin position="212"/>
        <end position="222"/>
    </location>
</feature>
<keyword evidence="2" id="KW-1133">Transmembrane helix</keyword>
<dbReference type="PANTHER" id="PTHR35997:SF6">
    <property type="entry name" value="COTTON FIBER PROTEIN"/>
    <property type="match status" value="1"/>
</dbReference>
<dbReference type="Proteomes" id="UP000729402">
    <property type="component" value="Unassembled WGS sequence"/>
</dbReference>